<dbReference type="EMBL" id="BGPR01017360">
    <property type="protein sequence ID" value="GBN75877.1"/>
    <property type="molecule type" value="Genomic_DNA"/>
</dbReference>
<dbReference type="AlphaFoldDB" id="A0A4Y2RJ97"/>
<proteinExistence type="predicted"/>
<evidence type="ECO:0000313" key="2">
    <source>
        <dbReference type="Proteomes" id="UP000499080"/>
    </source>
</evidence>
<keyword evidence="2" id="KW-1185">Reference proteome</keyword>
<organism evidence="1 2">
    <name type="scientific">Araneus ventricosus</name>
    <name type="common">Orbweaver spider</name>
    <name type="synonym">Epeira ventricosa</name>
    <dbReference type="NCBI Taxonomy" id="182803"/>
    <lineage>
        <taxon>Eukaryota</taxon>
        <taxon>Metazoa</taxon>
        <taxon>Ecdysozoa</taxon>
        <taxon>Arthropoda</taxon>
        <taxon>Chelicerata</taxon>
        <taxon>Arachnida</taxon>
        <taxon>Araneae</taxon>
        <taxon>Araneomorphae</taxon>
        <taxon>Entelegynae</taxon>
        <taxon>Araneoidea</taxon>
        <taxon>Araneidae</taxon>
        <taxon>Araneus</taxon>
    </lineage>
</organism>
<sequence>MGKTRMALIAPPTIKRRRQGIVTATTDIFISVHRTFKRRDTEEGPERIQTACDRKQHLSNTHEEDYLLSYIQHNLHNIEDIPQLLVAVSADTHLRNSWRSKSP</sequence>
<comment type="caution">
    <text evidence="1">The sequence shown here is derived from an EMBL/GenBank/DDBJ whole genome shotgun (WGS) entry which is preliminary data.</text>
</comment>
<evidence type="ECO:0000313" key="1">
    <source>
        <dbReference type="EMBL" id="GBN75877.1"/>
    </source>
</evidence>
<gene>
    <name evidence="1" type="ORF">AVEN_105306_1</name>
</gene>
<dbReference type="Proteomes" id="UP000499080">
    <property type="component" value="Unassembled WGS sequence"/>
</dbReference>
<accession>A0A4Y2RJ97</accession>
<name>A0A4Y2RJ97_ARAVE</name>
<reference evidence="1 2" key="1">
    <citation type="journal article" date="2019" name="Sci. Rep.">
        <title>Orb-weaving spider Araneus ventricosus genome elucidates the spidroin gene catalogue.</title>
        <authorList>
            <person name="Kono N."/>
            <person name="Nakamura H."/>
            <person name="Ohtoshi R."/>
            <person name="Moran D.A.P."/>
            <person name="Shinohara A."/>
            <person name="Yoshida Y."/>
            <person name="Fujiwara M."/>
            <person name="Mori M."/>
            <person name="Tomita M."/>
            <person name="Arakawa K."/>
        </authorList>
    </citation>
    <scope>NUCLEOTIDE SEQUENCE [LARGE SCALE GENOMIC DNA]</scope>
</reference>
<protein>
    <submittedName>
        <fullName evidence="1">Uncharacterized protein</fullName>
    </submittedName>
</protein>